<dbReference type="Gene3D" id="1.10.530.10">
    <property type="match status" value="1"/>
</dbReference>
<evidence type="ECO:0000256" key="1">
    <source>
        <dbReference type="ARBA" id="ARBA00009387"/>
    </source>
</evidence>
<sequence>MKFGLIPTSGGEAAAKTSTNPVMQALQRASQTTGVDFSYLVKTAQRESSLNPRAKAPTSSAAGLFQFIEQTWLATVKSHGAKHGYGTYANQIVKGTNGRYSVPDASARKQVLGLRYDATAASTMGAELTAGNAAYLKGRTGRNPSAGELYAAHFLGPAGAAQLMQAHDSRPGASAAALFPQAASANRSIFYKQGRAATVAEVMANLTHKAGGAVTMPDVQPDAIEESLSGFLVARAQRVDANQALLDMMFGSDNGDKGMLFQTQLLSAFGPEKDEDQQDKSGLFG</sequence>
<reference evidence="3" key="2">
    <citation type="submission" date="2020-09" db="EMBL/GenBank/DDBJ databases">
        <authorList>
            <person name="Sun Q."/>
            <person name="Kim S."/>
        </authorList>
    </citation>
    <scope>NUCLEOTIDE SEQUENCE</scope>
    <source>
        <strain evidence="3">KCTC 32296</strain>
    </source>
</reference>
<dbReference type="RefSeq" id="WP_189488179.1">
    <property type="nucleotide sequence ID" value="NZ_BMZB01000005.1"/>
</dbReference>
<dbReference type="InterPro" id="IPR008258">
    <property type="entry name" value="Transglycosylase_SLT_dom_1"/>
</dbReference>
<evidence type="ECO:0000313" key="3">
    <source>
        <dbReference type="EMBL" id="GGZ41790.1"/>
    </source>
</evidence>
<protein>
    <submittedName>
        <fullName evidence="3">Lytic transglycosylase</fullName>
    </submittedName>
</protein>
<organism evidence="3 4">
    <name type="scientific">Asticcacaulis endophyticus</name>
    <dbReference type="NCBI Taxonomy" id="1395890"/>
    <lineage>
        <taxon>Bacteria</taxon>
        <taxon>Pseudomonadati</taxon>
        <taxon>Pseudomonadota</taxon>
        <taxon>Alphaproteobacteria</taxon>
        <taxon>Caulobacterales</taxon>
        <taxon>Caulobacteraceae</taxon>
        <taxon>Asticcacaulis</taxon>
    </lineage>
</organism>
<dbReference type="Pfam" id="PF01464">
    <property type="entry name" value="SLT"/>
    <property type="match status" value="1"/>
</dbReference>
<dbReference type="AlphaFoldDB" id="A0A918QEV9"/>
<reference evidence="3" key="1">
    <citation type="journal article" date="2014" name="Int. J. Syst. Evol. Microbiol.">
        <title>Complete genome sequence of Corynebacterium casei LMG S-19264T (=DSM 44701T), isolated from a smear-ripened cheese.</title>
        <authorList>
            <consortium name="US DOE Joint Genome Institute (JGI-PGF)"/>
            <person name="Walter F."/>
            <person name="Albersmeier A."/>
            <person name="Kalinowski J."/>
            <person name="Ruckert C."/>
        </authorList>
    </citation>
    <scope>NUCLEOTIDE SEQUENCE</scope>
    <source>
        <strain evidence="3">KCTC 32296</strain>
    </source>
</reference>
<dbReference type="SUPFAM" id="SSF53955">
    <property type="entry name" value="Lysozyme-like"/>
    <property type="match status" value="1"/>
</dbReference>
<dbReference type="InterPro" id="IPR023346">
    <property type="entry name" value="Lysozyme-like_dom_sf"/>
</dbReference>
<comment type="caution">
    <text evidence="3">The sequence shown here is derived from an EMBL/GenBank/DDBJ whole genome shotgun (WGS) entry which is preliminary data.</text>
</comment>
<evidence type="ECO:0000313" key="4">
    <source>
        <dbReference type="Proteomes" id="UP000662572"/>
    </source>
</evidence>
<gene>
    <name evidence="3" type="primary">pleA</name>
    <name evidence="3" type="ORF">GCM10011273_30610</name>
</gene>
<keyword evidence="4" id="KW-1185">Reference proteome</keyword>
<dbReference type="EMBL" id="BMZB01000005">
    <property type="protein sequence ID" value="GGZ41790.1"/>
    <property type="molecule type" value="Genomic_DNA"/>
</dbReference>
<feature type="domain" description="Transglycosylase SLT" evidence="2">
    <location>
        <begin position="26"/>
        <end position="79"/>
    </location>
</feature>
<dbReference type="Proteomes" id="UP000662572">
    <property type="component" value="Unassembled WGS sequence"/>
</dbReference>
<evidence type="ECO:0000259" key="2">
    <source>
        <dbReference type="Pfam" id="PF01464"/>
    </source>
</evidence>
<proteinExistence type="inferred from homology"/>
<name>A0A918QEV9_9CAUL</name>
<comment type="similarity">
    <text evidence="1">Belongs to the virb1 family.</text>
</comment>
<accession>A0A918QEV9</accession>